<comment type="caution">
    <text evidence="2">The sequence shown here is derived from an EMBL/GenBank/DDBJ whole genome shotgun (WGS) entry which is preliminary data.</text>
</comment>
<evidence type="ECO:0000313" key="3">
    <source>
        <dbReference type="Proteomes" id="UP001151760"/>
    </source>
</evidence>
<dbReference type="Proteomes" id="UP001151760">
    <property type="component" value="Unassembled WGS sequence"/>
</dbReference>
<reference evidence="2" key="1">
    <citation type="journal article" date="2022" name="Int. J. Mol. Sci.">
        <title>Draft Genome of Tanacetum Coccineum: Genomic Comparison of Closely Related Tanacetum-Family Plants.</title>
        <authorList>
            <person name="Yamashiro T."/>
            <person name="Shiraishi A."/>
            <person name="Nakayama K."/>
            <person name="Satake H."/>
        </authorList>
    </citation>
    <scope>NUCLEOTIDE SEQUENCE</scope>
</reference>
<evidence type="ECO:0000256" key="1">
    <source>
        <dbReference type="SAM" id="MobiDB-lite"/>
    </source>
</evidence>
<name>A0ABQ5BPE6_9ASTR</name>
<sequence length="447" mass="49324">MVCHGFFVILISSDSSEERIGTSTARVILFGTIPTTIPSTALTIDLPVIHDDTPLIPTDTPTISPVDPYEVTVAQWRSRVAARSSPPSPPIRQILPAPPRLPRRTAILVFLGHPIPVGRPYRTQLNGVLQMLTARKRVGPLPTHQIALRYSADYSSSDHFTLDDSSRDSLSDSSSETSLDSHSDTSSDSSSRHSSSACPISDSPCDLLTATSARPSRKRCTSPTTSVPVALPVLGALPLVCTDLLSPHEMIRDFDPVTDFEDREIGLGVDVEDSFEPYIEPDIDSNVQADIDACIAFADDISVRGADVRVEVRTTAEEEAALSARGTIKIGVDRVTYLVVLDDTAESVREDFPELVSADGSLERVDRLQCSMSYVQRDLRQIRRFQFYDRVRFERLETYAKRTMPTAKRSRMTQDAINELIAKRVAEALEAYDTARNPGTETEMENE</sequence>
<feature type="region of interest" description="Disordered" evidence="1">
    <location>
        <begin position="159"/>
        <end position="200"/>
    </location>
</feature>
<feature type="compositionally biased region" description="Low complexity" evidence="1">
    <location>
        <begin position="186"/>
        <end position="196"/>
    </location>
</feature>
<accession>A0ABQ5BPE6</accession>
<reference evidence="2" key="2">
    <citation type="submission" date="2022-01" db="EMBL/GenBank/DDBJ databases">
        <authorList>
            <person name="Yamashiro T."/>
            <person name="Shiraishi A."/>
            <person name="Satake H."/>
            <person name="Nakayama K."/>
        </authorList>
    </citation>
    <scope>NUCLEOTIDE SEQUENCE</scope>
</reference>
<gene>
    <name evidence="2" type="ORF">Tco_0873945</name>
</gene>
<feature type="compositionally biased region" description="Basic and acidic residues" evidence="1">
    <location>
        <begin position="160"/>
        <end position="170"/>
    </location>
</feature>
<proteinExistence type="predicted"/>
<keyword evidence="3" id="KW-1185">Reference proteome</keyword>
<protein>
    <submittedName>
        <fullName evidence="2">Uncharacterized protein</fullName>
    </submittedName>
</protein>
<evidence type="ECO:0000313" key="2">
    <source>
        <dbReference type="EMBL" id="GJT15239.1"/>
    </source>
</evidence>
<dbReference type="EMBL" id="BQNB010013380">
    <property type="protein sequence ID" value="GJT15239.1"/>
    <property type="molecule type" value="Genomic_DNA"/>
</dbReference>
<organism evidence="2 3">
    <name type="scientific">Tanacetum coccineum</name>
    <dbReference type="NCBI Taxonomy" id="301880"/>
    <lineage>
        <taxon>Eukaryota</taxon>
        <taxon>Viridiplantae</taxon>
        <taxon>Streptophyta</taxon>
        <taxon>Embryophyta</taxon>
        <taxon>Tracheophyta</taxon>
        <taxon>Spermatophyta</taxon>
        <taxon>Magnoliopsida</taxon>
        <taxon>eudicotyledons</taxon>
        <taxon>Gunneridae</taxon>
        <taxon>Pentapetalae</taxon>
        <taxon>asterids</taxon>
        <taxon>campanulids</taxon>
        <taxon>Asterales</taxon>
        <taxon>Asteraceae</taxon>
        <taxon>Asteroideae</taxon>
        <taxon>Anthemideae</taxon>
        <taxon>Anthemidinae</taxon>
        <taxon>Tanacetum</taxon>
    </lineage>
</organism>